<dbReference type="RefSeq" id="NP_001331323.1">
    <property type="nucleotide sequence ID" value="NM_001344563.1"/>
</dbReference>
<evidence type="ECO:0000313" key="2">
    <source>
        <dbReference type="EMBL" id="ANM69661.1"/>
    </source>
</evidence>
<proteinExistence type="predicted"/>
<accession>A0A1P8BDM7</accession>
<evidence type="ECO:0000313" key="3">
    <source>
        <dbReference type="Proteomes" id="UP000006548"/>
    </source>
</evidence>
<dbReference type="TAIR" id="AT5G44566"/>
<reference evidence="2 3" key="1">
    <citation type="journal article" date="2000" name="Nature">
        <title>Sequence and analysis of chromosome 5 of the plant Arabidopsis thaliana.</title>
        <authorList>
            <consortium name="Kazusa DNA Research Institute"/>
            <consortium name="Cold Spring Harbor and Washington University in St Louis Sequencing Consortium"/>
            <consortium name="European Union Arabidopsis Genome Sequencing Consortium"/>
            <person name="Tabata S."/>
            <person name="Kaneko T."/>
            <person name="Nakamura Y."/>
            <person name="Kotani H."/>
            <person name="Kato T."/>
            <person name="Asamizu E."/>
            <person name="Miyajima N."/>
            <person name="Sasamoto S."/>
            <person name="Kimura T."/>
            <person name="Hosouchi T."/>
            <person name="Kawashima K."/>
            <person name="Kohara M."/>
            <person name="Matsumoto M."/>
            <person name="Matsuno A."/>
            <person name="Muraki A."/>
            <person name="Nakayama S."/>
            <person name="Nakazaki N."/>
            <person name="Naruo K."/>
            <person name="Okumura S."/>
            <person name="Shinpo S."/>
            <person name="Takeuchi C."/>
            <person name="Wada T."/>
            <person name="Watanabe A."/>
            <person name="Yamada M."/>
            <person name="Yasuda M."/>
            <person name="Sato S."/>
            <person name="de la Bastide M."/>
            <person name="Huang E."/>
            <person name="Spiegel L."/>
            <person name="Gnoj L."/>
            <person name="O'Shaughnessy A."/>
            <person name="Preston R."/>
            <person name="Habermann K."/>
            <person name="Murray J."/>
            <person name="Johnson D."/>
            <person name="Rohlfing T."/>
            <person name="Nelson J."/>
            <person name="Stoneking T."/>
            <person name="Pepin K."/>
            <person name="Spieth J."/>
            <person name="Sekhon M."/>
            <person name="Armstrong J."/>
            <person name="Becker M."/>
            <person name="Belter E."/>
            <person name="Cordum H."/>
            <person name="Cordes M."/>
            <person name="Courtney L."/>
            <person name="Courtney W."/>
            <person name="Dante M."/>
            <person name="Du H."/>
            <person name="Edwards J."/>
            <person name="Fryman J."/>
            <person name="Haakensen B."/>
            <person name="Lamar E."/>
            <person name="Latreille P."/>
            <person name="Leonard S."/>
            <person name="Meyer R."/>
            <person name="Mulvaney E."/>
            <person name="Ozersky P."/>
            <person name="Riley A."/>
            <person name="Strowmatt C."/>
            <person name="Wagner-McPherson C."/>
            <person name="Wollam A."/>
            <person name="Yoakum M."/>
            <person name="Bell M."/>
            <person name="Dedhia N."/>
            <person name="Parnell L."/>
            <person name="Shah R."/>
            <person name="Rodriguez M."/>
            <person name="See L.H."/>
            <person name="Vil D."/>
            <person name="Baker J."/>
            <person name="Kirchoff K."/>
            <person name="Toth K."/>
            <person name="King L."/>
            <person name="Bahret A."/>
            <person name="Miller B."/>
            <person name="Marra M."/>
            <person name="Martienssen R."/>
            <person name="McCombie W.R."/>
            <person name="Wilson R.K."/>
            <person name="Murphy G."/>
            <person name="Bancroft I."/>
            <person name="Volckaert G."/>
            <person name="Wambutt R."/>
            <person name="Dusterhoft A."/>
            <person name="Stiekema W."/>
            <person name="Pohl T."/>
            <person name="Entian K.D."/>
            <person name="Terryn N."/>
            <person name="Hartley N."/>
            <person name="Bent E."/>
            <person name="Johnson S."/>
            <person name="Langham S.A."/>
            <person name="McCullagh B."/>
            <person name="Robben J."/>
            <person name="Grymonprez B."/>
            <person name="Zimmermann W."/>
            <person name="Ramsperger U."/>
            <person name="Wedler H."/>
            <person name="Balke K."/>
            <person name="Wedler E."/>
            <person name="Peters S."/>
            <person name="van Staveren M."/>
            <person name="Dirkse W."/>
            <person name="Mooijman P."/>
            <person name="Lankhorst R.K."/>
            <person name="Weitzenegger T."/>
            <person name="Bothe G."/>
            <person name="Rose M."/>
            <person name="Hauf J."/>
            <person name="Berneiser S."/>
            <person name="Hempel S."/>
            <person name="Feldpausch M."/>
            <person name="Lamberth S."/>
            <person name="Villarroel R."/>
            <person name="Gielen J."/>
            <person name="Ardiles W."/>
            <person name="Bents O."/>
            <person name="Lemcke K."/>
            <person name="Kolesov G."/>
            <person name="Mayer K."/>
            <person name="Rudd S."/>
            <person name="Schoof H."/>
            <person name="Schueller C."/>
            <person name="Zaccaria P."/>
            <person name="Mewes H.W."/>
            <person name="Bevan M."/>
            <person name="Fransz P."/>
        </authorList>
    </citation>
    <scope>NUCLEOTIDE SEQUENCE [LARGE SCALE GENOMIC DNA]</scope>
    <source>
        <strain evidence="3">cv. Columbia</strain>
    </source>
</reference>
<dbReference type="EMBL" id="CP002688">
    <property type="protein sequence ID" value="ANM69661.1"/>
    <property type="molecule type" value="Genomic_DNA"/>
</dbReference>
<dbReference type="Araport" id="AT5G44566"/>
<dbReference type="Proteomes" id="UP000006548">
    <property type="component" value="Chromosome 5"/>
</dbReference>
<dbReference type="AlphaFoldDB" id="A0A1P8BDM7"/>
<protein>
    <submittedName>
        <fullName evidence="2">Uncharacterized protein</fullName>
    </submittedName>
</protein>
<gene>
    <name evidence="1 2" type="ordered locus">At5g44566</name>
</gene>
<dbReference type="InParanoid" id="A0A1P8BDM7"/>
<evidence type="ECO:0000313" key="1">
    <source>
        <dbReference type="Araport" id="AT5G44566"/>
    </source>
</evidence>
<dbReference type="GeneID" id="28721248"/>
<reference evidence="3" key="2">
    <citation type="journal article" date="2017" name="Plant J.">
        <title>Araport11: a complete reannotation of the Arabidopsis thaliana reference genome.</title>
        <authorList>
            <person name="Cheng C.Y."/>
            <person name="Krishnakumar V."/>
            <person name="Chan A.P."/>
            <person name="Thibaud-Nissen F."/>
            <person name="Schobel S."/>
            <person name="Town C.D."/>
        </authorList>
    </citation>
    <scope>GENOME REANNOTATION</scope>
    <source>
        <strain evidence="3">cv. Columbia</strain>
    </source>
</reference>
<organism evidence="2 3">
    <name type="scientific">Arabidopsis thaliana</name>
    <name type="common">Mouse-ear cress</name>
    <dbReference type="NCBI Taxonomy" id="3702"/>
    <lineage>
        <taxon>Eukaryota</taxon>
        <taxon>Viridiplantae</taxon>
        <taxon>Streptophyta</taxon>
        <taxon>Embryophyta</taxon>
        <taxon>Tracheophyta</taxon>
        <taxon>Spermatophyta</taxon>
        <taxon>Magnoliopsida</taxon>
        <taxon>eudicotyledons</taxon>
        <taxon>Gunneridae</taxon>
        <taxon>Pentapetalae</taxon>
        <taxon>rosids</taxon>
        <taxon>malvids</taxon>
        <taxon>Brassicales</taxon>
        <taxon>Brassicaceae</taxon>
        <taxon>Camelineae</taxon>
        <taxon>Arabidopsis</taxon>
    </lineage>
</organism>
<dbReference type="KEGG" id="ath:AT5G44566"/>
<name>A0A1P8BDM7_ARATH</name>
<keyword evidence="3" id="KW-1185">Reference proteome</keyword>
<sequence>MDLSHHPLDLPQFSIHRAGLNRRNSGFLATFGLEEKGYRPVDWVAFSGSDFVDVPSRSN</sequence>